<dbReference type="AlphaFoldDB" id="A0A317WSA6"/>
<protein>
    <recommendedName>
        <fullName evidence="1">PD-(D/E)XK nuclease-like domain-containing protein</fullName>
    </recommendedName>
</protein>
<dbReference type="OrthoDB" id="4161186at2759"/>
<accession>A0A317WSA6</accession>
<comment type="caution">
    <text evidence="2">The sequence shown here is derived from an EMBL/GenBank/DDBJ whole genome shotgun (WGS) entry which is preliminary data.</text>
</comment>
<feature type="domain" description="PD-(D/E)XK nuclease-like" evidence="1">
    <location>
        <begin position="58"/>
        <end position="274"/>
    </location>
</feature>
<evidence type="ECO:0000313" key="2">
    <source>
        <dbReference type="EMBL" id="PWY88611.1"/>
    </source>
</evidence>
<dbReference type="RefSeq" id="XP_025467973.1">
    <property type="nucleotide sequence ID" value="XM_025614498.1"/>
</dbReference>
<sequence>MSSRRSSSPSRVKAQLATATPKVVFLNESLNPECDAARELLGVLTSDEDATSRSNGRGIQMISNASSRCATELRSEGSWMMDVARPLLDLAIDELPLESWSVQTELANAKYLPRFANGTFSPKFDLVVGLPTEPWKAEYEQAGIDIFDRDLSHVDHPHTGKRILGLGMKVKAYGGNLIEAQVELAAWMAGLVSWGFASRCEPSESAEDASALPPPIVGCTFYIVYGIAGPSNQLSEVRIWGPLSDLSGQATSEKHTTALADTLRRVMQYIQGSYAEQLFSLITPRQDLSHEDQEGES</sequence>
<dbReference type="EMBL" id="MSFK01000012">
    <property type="protein sequence ID" value="PWY88611.1"/>
    <property type="molecule type" value="Genomic_DNA"/>
</dbReference>
<evidence type="ECO:0000259" key="1">
    <source>
        <dbReference type="Pfam" id="PF20516"/>
    </source>
</evidence>
<proteinExistence type="predicted"/>
<reference evidence="2 3" key="1">
    <citation type="submission" date="2016-12" db="EMBL/GenBank/DDBJ databases">
        <title>The genomes of Aspergillus section Nigri reveals drivers in fungal speciation.</title>
        <authorList>
            <consortium name="DOE Joint Genome Institute"/>
            <person name="Vesth T.C."/>
            <person name="Nybo J."/>
            <person name="Theobald S."/>
            <person name="Brandl J."/>
            <person name="Frisvad J.C."/>
            <person name="Nielsen K.F."/>
            <person name="Lyhne E.K."/>
            <person name="Kogle M.E."/>
            <person name="Kuo A."/>
            <person name="Riley R."/>
            <person name="Clum A."/>
            <person name="Nolan M."/>
            <person name="Lipzen A."/>
            <person name="Salamov A."/>
            <person name="Henrissat B."/>
            <person name="Wiebenga A."/>
            <person name="De Vries R.P."/>
            <person name="Grigoriev I.V."/>
            <person name="Mortensen U.H."/>
            <person name="Andersen M.R."/>
            <person name="Baker S.E."/>
        </authorList>
    </citation>
    <scope>NUCLEOTIDE SEQUENCE [LARGE SCALE GENOMIC DNA]</scope>
    <source>
        <strain evidence="2 3">CBS 115572</strain>
    </source>
</reference>
<name>A0A317WSA6_9EURO</name>
<dbReference type="STRING" id="1450535.A0A317WSA6"/>
<dbReference type="Pfam" id="PF20516">
    <property type="entry name" value="PDDEXK_12"/>
    <property type="match status" value="1"/>
</dbReference>
<gene>
    <name evidence="2" type="ORF">BO94DRAFT_565484</name>
</gene>
<keyword evidence="3" id="KW-1185">Reference proteome</keyword>
<dbReference type="Proteomes" id="UP000246702">
    <property type="component" value="Unassembled WGS sequence"/>
</dbReference>
<dbReference type="GeneID" id="37116641"/>
<organism evidence="2 3">
    <name type="scientific">Aspergillus sclerotioniger CBS 115572</name>
    <dbReference type="NCBI Taxonomy" id="1450535"/>
    <lineage>
        <taxon>Eukaryota</taxon>
        <taxon>Fungi</taxon>
        <taxon>Dikarya</taxon>
        <taxon>Ascomycota</taxon>
        <taxon>Pezizomycotina</taxon>
        <taxon>Eurotiomycetes</taxon>
        <taxon>Eurotiomycetidae</taxon>
        <taxon>Eurotiales</taxon>
        <taxon>Aspergillaceae</taxon>
        <taxon>Aspergillus</taxon>
        <taxon>Aspergillus subgen. Circumdati</taxon>
    </lineage>
</organism>
<evidence type="ECO:0000313" key="3">
    <source>
        <dbReference type="Proteomes" id="UP000246702"/>
    </source>
</evidence>
<dbReference type="InterPro" id="IPR046797">
    <property type="entry name" value="PDDEXK_12"/>
</dbReference>